<feature type="non-terminal residue" evidence="1">
    <location>
        <position position="50"/>
    </location>
</feature>
<accession>A0A2K3KR78</accession>
<dbReference type="Proteomes" id="UP000236291">
    <property type="component" value="Unassembled WGS sequence"/>
</dbReference>
<reference evidence="1 2" key="2">
    <citation type="journal article" date="2017" name="Front. Plant Sci.">
        <title>Gene Classification and Mining of Molecular Markers Useful in Red Clover (Trifolium pratense) Breeding.</title>
        <authorList>
            <person name="Istvanek J."/>
            <person name="Dluhosova J."/>
            <person name="Dluhos P."/>
            <person name="Patkova L."/>
            <person name="Nedelnik J."/>
            <person name="Repkova J."/>
        </authorList>
    </citation>
    <scope>NUCLEOTIDE SEQUENCE [LARGE SCALE GENOMIC DNA]</scope>
    <source>
        <strain evidence="2">cv. Tatra</strain>
        <tissue evidence="1">Young leaves</tissue>
    </source>
</reference>
<dbReference type="ExpressionAtlas" id="A0A2K3KR78">
    <property type="expression patterns" value="baseline"/>
</dbReference>
<dbReference type="AlphaFoldDB" id="A0A2K3KR78"/>
<name>A0A2K3KR78_TRIPR</name>
<reference evidence="1 2" key="1">
    <citation type="journal article" date="2014" name="Am. J. Bot.">
        <title>Genome assembly and annotation for red clover (Trifolium pratense; Fabaceae).</title>
        <authorList>
            <person name="Istvanek J."/>
            <person name="Jaros M."/>
            <person name="Krenek A."/>
            <person name="Repkova J."/>
        </authorList>
    </citation>
    <scope>NUCLEOTIDE SEQUENCE [LARGE SCALE GENOMIC DNA]</scope>
    <source>
        <strain evidence="2">cv. Tatra</strain>
        <tissue evidence="1">Young leaves</tissue>
    </source>
</reference>
<protein>
    <submittedName>
        <fullName evidence="1">Midasin</fullName>
    </submittedName>
</protein>
<sequence>MWFNWHESLWACLPDFVKNFSKIEGFDNISIALPHMLIQPVCASTVLQIT</sequence>
<proteinExistence type="predicted"/>
<gene>
    <name evidence="1" type="primary">midasin</name>
    <name evidence="1" type="ORF">L195_g056361</name>
</gene>
<evidence type="ECO:0000313" key="2">
    <source>
        <dbReference type="Proteomes" id="UP000236291"/>
    </source>
</evidence>
<comment type="caution">
    <text evidence="1">The sequence shown here is derived from an EMBL/GenBank/DDBJ whole genome shotgun (WGS) entry which is preliminary data.</text>
</comment>
<dbReference type="EMBL" id="ASHM01106457">
    <property type="protein sequence ID" value="PNX68792.1"/>
    <property type="molecule type" value="Genomic_DNA"/>
</dbReference>
<evidence type="ECO:0000313" key="1">
    <source>
        <dbReference type="EMBL" id="PNX68792.1"/>
    </source>
</evidence>
<organism evidence="1 2">
    <name type="scientific">Trifolium pratense</name>
    <name type="common">Red clover</name>
    <dbReference type="NCBI Taxonomy" id="57577"/>
    <lineage>
        <taxon>Eukaryota</taxon>
        <taxon>Viridiplantae</taxon>
        <taxon>Streptophyta</taxon>
        <taxon>Embryophyta</taxon>
        <taxon>Tracheophyta</taxon>
        <taxon>Spermatophyta</taxon>
        <taxon>Magnoliopsida</taxon>
        <taxon>eudicotyledons</taxon>
        <taxon>Gunneridae</taxon>
        <taxon>Pentapetalae</taxon>
        <taxon>rosids</taxon>
        <taxon>fabids</taxon>
        <taxon>Fabales</taxon>
        <taxon>Fabaceae</taxon>
        <taxon>Papilionoideae</taxon>
        <taxon>50 kb inversion clade</taxon>
        <taxon>NPAAA clade</taxon>
        <taxon>Hologalegina</taxon>
        <taxon>IRL clade</taxon>
        <taxon>Trifolieae</taxon>
        <taxon>Trifolium</taxon>
    </lineage>
</organism>